<keyword evidence="2" id="KW-1185">Reference proteome</keyword>
<protein>
    <submittedName>
        <fullName evidence="1">Glutamine cyclotransferase</fullName>
    </submittedName>
</protein>
<dbReference type="RefSeq" id="WP_013719952.1">
    <property type="nucleotide sequence ID" value="NC_015416.1"/>
</dbReference>
<sequence>MAGIKHIKTRPMARLLLLVLLAAALTAGSASADKVDIDSFTSSSIKTYSYRIVNSYPHDPNAFTQGLEYDDGLLYEGTGGYGQSSLRRVDIQTGRVVDIVHLEDEFFAEGIAIWKDRIIQLTWRSYQGFVWDKENLTRTGSFSYRREGWGITSDASRLIMSDGSDALYFLDPNDYSLQGSIRVTADGEPVKGLNELEYINGMIYANLWPSTWIAIISPDTGEVTGRIDLSGIMDEGDIPKRWVDVLNGIAYDPSEDRLFVTGKLWPSLFEIELVEDTKEE</sequence>
<dbReference type="InterPro" id="IPR007788">
    <property type="entry name" value="QCT"/>
</dbReference>
<dbReference type="InterPro" id="IPR015943">
    <property type="entry name" value="WD40/YVTN_repeat-like_dom_sf"/>
</dbReference>
<proteinExistence type="predicted"/>
<evidence type="ECO:0000313" key="1">
    <source>
        <dbReference type="EMBL" id="AEB68923.1"/>
    </source>
</evidence>
<dbReference type="PANTHER" id="PTHR31270:SF1">
    <property type="entry name" value="GLUTAMINYL-PEPTIDE CYCLOTRANSFERASE"/>
    <property type="match status" value="1"/>
</dbReference>
<accession>F4BYX6</accession>
<dbReference type="GeneID" id="10461874"/>
<dbReference type="GO" id="GO:0016603">
    <property type="term" value="F:glutaminyl-peptide cyclotransferase activity"/>
    <property type="evidence" value="ECO:0007669"/>
    <property type="project" value="InterPro"/>
</dbReference>
<dbReference type="AlphaFoldDB" id="F4BYX6"/>
<dbReference type="Pfam" id="PF05096">
    <property type="entry name" value="Glu_cyclase_2"/>
    <property type="match status" value="1"/>
</dbReference>
<evidence type="ECO:0000313" key="2">
    <source>
        <dbReference type="Proteomes" id="UP000007807"/>
    </source>
</evidence>
<dbReference type="InParanoid" id="F4BYX6"/>
<dbReference type="EMBL" id="CP002565">
    <property type="protein sequence ID" value="AEB68923.1"/>
    <property type="molecule type" value="Genomic_DNA"/>
</dbReference>
<dbReference type="SUPFAM" id="SSF50969">
    <property type="entry name" value="YVTN repeat-like/Quinoprotein amine dehydrogenase"/>
    <property type="match status" value="1"/>
</dbReference>
<dbReference type="OrthoDB" id="148002at2157"/>
<name>F4BYX6_METSG</name>
<dbReference type="Gene3D" id="2.130.10.10">
    <property type="entry name" value="YVTN repeat-like/Quinoprotein amine dehydrogenase"/>
    <property type="match status" value="1"/>
</dbReference>
<gene>
    <name evidence="1" type="ordered locus">MCON_2478</name>
</gene>
<dbReference type="HOGENOM" id="CLU_060272_2_2_2"/>
<keyword evidence="1" id="KW-0808">Transferase</keyword>
<dbReference type="PANTHER" id="PTHR31270">
    <property type="entry name" value="GLUTAMINYL-PEPTIDE CYCLOTRANSFERASE"/>
    <property type="match status" value="1"/>
</dbReference>
<dbReference type="InterPro" id="IPR011044">
    <property type="entry name" value="Quino_amine_DH_bsu"/>
</dbReference>
<dbReference type="Proteomes" id="UP000007807">
    <property type="component" value="Chromosome"/>
</dbReference>
<reference evidence="1 2" key="1">
    <citation type="journal article" date="2011" name="J. Bacteriol.">
        <title>Complete genome sequence of Methanosaeta concilii, a specialist in aceticlastic methanogenesis.</title>
        <authorList>
            <person name="Barber R.D."/>
            <person name="Zhang L."/>
            <person name="Harnack M."/>
            <person name="Olson M.V."/>
            <person name="Kaul R."/>
            <person name="Ingram-Smith C."/>
            <person name="Smith K.S."/>
        </authorList>
    </citation>
    <scope>NUCLEOTIDE SEQUENCE [LARGE SCALE GENOMIC DNA]</scope>
    <source>
        <strain evidence="2">ATCC 5969 / DSM 3671 / JCM 10134 / NBRC 103675 / OCM 69 / GP-6</strain>
    </source>
</reference>
<organism evidence="1 2">
    <name type="scientific">Methanothrix soehngenii (strain ATCC 5969 / DSM 3671 / JCM 10134 / NBRC 103675 / OCM 69 / GP-6)</name>
    <name type="common">Methanosaeta concilii</name>
    <dbReference type="NCBI Taxonomy" id="990316"/>
    <lineage>
        <taxon>Archaea</taxon>
        <taxon>Methanobacteriati</taxon>
        <taxon>Methanobacteriota</taxon>
        <taxon>Stenosarchaea group</taxon>
        <taxon>Methanomicrobia</taxon>
        <taxon>Methanotrichales</taxon>
        <taxon>Methanotrichaceae</taxon>
        <taxon>Methanothrix</taxon>
    </lineage>
</organism>
<dbReference type="KEGG" id="mcj:MCON_2478"/>